<evidence type="ECO:0000313" key="2">
    <source>
        <dbReference type="Proteomes" id="UP000824782"/>
    </source>
</evidence>
<sequence length="111" mass="12546">MLNYHLLLWRPPLRQESGSRPKIRSWGKFMTTPASCSVSQQEVRKLITVVGKSFMCPWMHRTPIVHPVTVLGSTRDPLIKVTRLPESSKANPGCPAKVTLHRWLISASSQD</sequence>
<dbReference type="EMBL" id="WNYA01009897">
    <property type="protein sequence ID" value="KAG8540603.1"/>
    <property type="molecule type" value="Genomic_DNA"/>
</dbReference>
<reference evidence="1" key="1">
    <citation type="thesis" date="2020" institute="ProQuest LLC" country="789 East Eisenhower Parkway, Ann Arbor, MI, USA">
        <title>Comparative Genomics and Chromosome Evolution.</title>
        <authorList>
            <person name="Mudd A.B."/>
        </authorList>
    </citation>
    <scope>NUCLEOTIDE SEQUENCE</scope>
    <source>
        <strain evidence="1">237g6f4</strain>
        <tissue evidence="1">Blood</tissue>
    </source>
</reference>
<accession>A0AAV6YWU9</accession>
<gene>
    <name evidence="1" type="ORF">GDO81_018952</name>
</gene>
<name>A0AAV6YWU9_ENGPU</name>
<dbReference type="AlphaFoldDB" id="A0AAV6YWU9"/>
<protein>
    <submittedName>
        <fullName evidence="1">Uncharacterized protein</fullName>
    </submittedName>
</protein>
<dbReference type="Proteomes" id="UP000824782">
    <property type="component" value="Unassembled WGS sequence"/>
</dbReference>
<comment type="caution">
    <text evidence="1">The sequence shown here is derived from an EMBL/GenBank/DDBJ whole genome shotgun (WGS) entry which is preliminary data.</text>
</comment>
<organism evidence="1 2">
    <name type="scientific">Engystomops pustulosus</name>
    <name type="common">Tungara frog</name>
    <name type="synonym">Physalaemus pustulosus</name>
    <dbReference type="NCBI Taxonomy" id="76066"/>
    <lineage>
        <taxon>Eukaryota</taxon>
        <taxon>Metazoa</taxon>
        <taxon>Chordata</taxon>
        <taxon>Craniata</taxon>
        <taxon>Vertebrata</taxon>
        <taxon>Euteleostomi</taxon>
        <taxon>Amphibia</taxon>
        <taxon>Batrachia</taxon>
        <taxon>Anura</taxon>
        <taxon>Neobatrachia</taxon>
        <taxon>Hyloidea</taxon>
        <taxon>Leptodactylidae</taxon>
        <taxon>Leiuperinae</taxon>
        <taxon>Engystomops</taxon>
    </lineage>
</organism>
<evidence type="ECO:0000313" key="1">
    <source>
        <dbReference type="EMBL" id="KAG8540603.1"/>
    </source>
</evidence>
<keyword evidence="2" id="KW-1185">Reference proteome</keyword>
<proteinExistence type="predicted"/>